<accession>A0AAF0BN73</accession>
<gene>
    <name evidence="1" type="ORF">PH603_07200</name>
</gene>
<dbReference type="Proteomes" id="UP001217500">
    <property type="component" value="Chromosome"/>
</dbReference>
<dbReference type="KEGG" id="gso:PH603_07200"/>
<sequence>MSLHTARLSKIIKIAYTDEKLARRDIHADVADHIQKGKVTDKSSGGGGDFHSELWARFKDCIFEHDAEGFDLIVTALIKANSRRKRLFPLLAAGLKSWGLEKRRWMNEEIKRIKSPTGTVDLNSPDLSFKVNNILALEIVGQSNRYIYPYFSAEPALSDEAARVALWQIHKALPHVKLEEVRILDVLRGRSFSVSDVPFLGDEQSLFEHHVTNIMKRWHERYGQRHSEGD</sequence>
<dbReference type="EMBL" id="CP116805">
    <property type="protein sequence ID" value="WCL55546.1"/>
    <property type="molecule type" value="Genomic_DNA"/>
</dbReference>
<proteinExistence type="predicted"/>
<dbReference type="RefSeq" id="WP_289505372.1">
    <property type="nucleotide sequence ID" value="NZ_CP116805.1"/>
</dbReference>
<evidence type="ECO:0000313" key="1">
    <source>
        <dbReference type="EMBL" id="WCL55546.1"/>
    </source>
</evidence>
<evidence type="ECO:0000313" key="2">
    <source>
        <dbReference type="Proteomes" id="UP001217500"/>
    </source>
</evidence>
<organism evidence="1 2">
    <name type="scientific">Gimibacter soli</name>
    <dbReference type="NCBI Taxonomy" id="3024400"/>
    <lineage>
        <taxon>Bacteria</taxon>
        <taxon>Pseudomonadati</taxon>
        <taxon>Pseudomonadota</taxon>
        <taxon>Alphaproteobacteria</taxon>
        <taxon>Kordiimonadales</taxon>
        <taxon>Temperatibacteraceae</taxon>
        <taxon>Gimibacter</taxon>
    </lineage>
</organism>
<name>A0AAF0BN73_9PROT</name>
<protein>
    <submittedName>
        <fullName evidence="1">Uncharacterized protein</fullName>
    </submittedName>
</protein>
<dbReference type="AlphaFoldDB" id="A0AAF0BN73"/>
<keyword evidence="2" id="KW-1185">Reference proteome</keyword>
<reference evidence="1" key="1">
    <citation type="submission" date="2023-01" db="EMBL/GenBank/DDBJ databases">
        <title>The genome sequence of Kordiimonadaceae bacterium 6D33.</title>
        <authorList>
            <person name="Liu Y."/>
        </authorList>
    </citation>
    <scope>NUCLEOTIDE SEQUENCE</scope>
    <source>
        <strain evidence="1">6D33</strain>
    </source>
</reference>